<gene>
    <name evidence="2" type="ORF">IFO67_00035</name>
</gene>
<evidence type="ECO:0000259" key="1">
    <source>
        <dbReference type="Pfam" id="PF08241"/>
    </source>
</evidence>
<protein>
    <submittedName>
        <fullName evidence="2">Class I SAM-dependent methyltransferase</fullName>
    </submittedName>
</protein>
<dbReference type="Pfam" id="PF08241">
    <property type="entry name" value="Methyltransf_11"/>
    <property type="match status" value="1"/>
</dbReference>
<dbReference type="PANTHER" id="PTHR43591">
    <property type="entry name" value="METHYLTRANSFERASE"/>
    <property type="match status" value="1"/>
</dbReference>
<keyword evidence="2" id="KW-0808">Transferase</keyword>
<dbReference type="GO" id="GO:0032259">
    <property type="term" value="P:methylation"/>
    <property type="evidence" value="ECO:0007669"/>
    <property type="project" value="UniProtKB-KW"/>
</dbReference>
<keyword evidence="2" id="KW-0489">Methyltransferase</keyword>
<comment type="caution">
    <text evidence="2">The sequence shown here is derived from an EMBL/GenBank/DDBJ whole genome shotgun (WGS) entry which is preliminary data.</text>
</comment>
<keyword evidence="3" id="KW-1185">Reference proteome</keyword>
<evidence type="ECO:0000313" key="2">
    <source>
        <dbReference type="EMBL" id="MBD8501270.1"/>
    </source>
</evidence>
<name>A0ABR9B4I2_9RHOO</name>
<evidence type="ECO:0000313" key="3">
    <source>
        <dbReference type="Proteomes" id="UP000603602"/>
    </source>
</evidence>
<organism evidence="2 3">
    <name type="scientific">Thauera sedimentorum</name>
    <dbReference type="NCBI Taxonomy" id="2767595"/>
    <lineage>
        <taxon>Bacteria</taxon>
        <taxon>Pseudomonadati</taxon>
        <taxon>Pseudomonadota</taxon>
        <taxon>Betaproteobacteria</taxon>
        <taxon>Rhodocyclales</taxon>
        <taxon>Zoogloeaceae</taxon>
        <taxon>Thauera</taxon>
    </lineage>
</organism>
<dbReference type="InterPro" id="IPR029063">
    <property type="entry name" value="SAM-dependent_MTases_sf"/>
</dbReference>
<dbReference type="CDD" id="cd02440">
    <property type="entry name" value="AdoMet_MTases"/>
    <property type="match status" value="1"/>
</dbReference>
<dbReference type="GO" id="GO:0008168">
    <property type="term" value="F:methyltransferase activity"/>
    <property type="evidence" value="ECO:0007669"/>
    <property type="project" value="UniProtKB-KW"/>
</dbReference>
<dbReference type="SUPFAM" id="SSF53335">
    <property type="entry name" value="S-adenosyl-L-methionine-dependent methyltransferases"/>
    <property type="match status" value="1"/>
</dbReference>
<reference evidence="3" key="1">
    <citation type="submission" date="2023-07" db="EMBL/GenBank/DDBJ databases">
        <title>Thauera sp. CAU 1555 isolated from sand of Yaerae Beach.</title>
        <authorList>
            <person name="Kim W."/>
        </authorList>
    </citation>
    <scope>NUCLEOTIDE SEQUENCE [LARGE SCALE GENOMIC DNA]</scope>
    <source>
        <strain evidence="3">CAU 1555</strain>
    </source>
</reference>
<dbReference type="EMBL" id="JACYTO010000001">
    <property type="protein sequence ID" value="MBD8501270.1"/>
    <property type="molecule type" value="Genomic_DNA"/>
</dbReference>
<dbReference type="PANTHER" id="PTHR43591:SF24">
    <property type="entry name" value="2-METHOXY-6-POLYPRENYL-1,4-BENZOQUINOL METHYLASE, MITOCHONDRIAL"/>
    <property type="match status" value="1"/>
</dbReference>
<dbReference type="Proteomes" id="UP000603602">
    <property type="component" value="Unassembled WGS sequence"/>
</dbReference>
<dbReference type="InterPro" id="IPR013216">
    <property type="entry name" value="Methyltransf_11"/>
</dbReference>
<dbReference type="Gene3D" id="3.40.50.150">
    <property type="entry name" value="Vaccinia Virus protein VP39"/>
    <property type="match status" value="1"/>
</dbReference>
<feature type="domain" description="Methyltransferase type 11" evidence="1">
    <location>
        <begin position="54"/>
        <end position="153"/>
    </location>
</feature>
<proteinExistence type="predicted"/>
<accession>A0ABR9B4I2</accession>
<dbReference type="RefSeq" id="WP_187716139.1">
    <property type="nucleotide sequence ID" value="NZ_JACTAH010000001.1"/>
</dbReference>
<sequence>MTQPPAFDARRFKTLERKGFNRIAAAYADGAHLRAELGHALLEAARLQPGQSVLDLASGPCLLAREVAEKVAPDGWVLATDIAEAMLAEGARRAEADACSALACAAADAEHLCLPDAAFDRVLAGLALFMFPHPERALAEARRVLRPGGRLVLSVWGTAEAVPLISRAQACIARLLPPPRVARPSVFRFGTPEVLEAALSDAGFADIRITPCRFSCRFDDAQAYWDAFLSLAGGAAEALAQLPEPMQQRLREAVADELAHHRDGTGYTVEASALIASAAR</sequence>